<feature type="transmembrane region" description="Helical" evidence="7">
    <location>
        <begin position="46"/>
        <end position="66"/>
    </location>
</feature>
<evidence type="ECO:0000256" key="7">
    <source>
        <dbReference type="SAM" id="Phobius"/>
    </source>
</evidence>
<evidence type="ECO:0000256" key="4">
    <source>
        <dbReference type="ARBA" id="ARBA00022692"/>
    </source>
</evidence>
<dbReference type="EMBL" id="JABAGO010000020">
    <property type="protein sequence ID" value="NME98918.1"/>
    <property type="molecule type" value="Genomic_DNA"/>
</dbReference>
<feature type="transmembrane region" description="Helical" evidence="7">
    <location>
        <begin position="366"/>
        <end position="385"/>
    </location>
</feature>
<dbReference type="InterPro" id="IPR004638">
    <property type="entry name" value="EmrB-like"/>
</dbReference>
<proteinExistence type="predicted"/>
<feature type="transmembrane region" description="Helical" evidence="7">
    <location>
        <begin position="196"/>
        <end position="215"/>
    </location>
</feature>
<sequence>MDTKANIKVGWIIAALAMGMVLSALDATVVATAMPTIVDQLGGFSLYSWVFSIYMMMTIVGMPIFGKLSDQYGRTKTYLLGMGLFMLGSLLCGLSLNMTMLVFSRGIQGIGAGAVVPVTLTIVGDLFTPEKRAKMQGIFGALFGVASVLGPSVGGYLVAHGNWTWAFYINLPFGILGMLFIRIFLPEYRDRRKLSIDWKGCVTLILGTSAILYSLVLVGHTDPNVRIAWNSLPSLGLWAIGAAFLIWFVRIESRAEDPVVPLSLFKNRVILFVCITAFCTGVAMYGAITYIPLFLQKVLGDNAADSGNALIPLMLSFVIGSVIGGRLLLILNYRTVLASGMLFISIGFLLFSSMDSGTTRATVTGYMLITGVGMGFVIPILTIAMQEAVGKQWRGSVTSAASFFRMFGGVFGVSMMATWMSTQLQNKLPAMDSVSVWSSRKVWPEPEALLMNQVSRELPPELFDSWILALTASTQQVFYLGFVLTLFGFAATLGIGGMKIKRDQEQLKA</sequence>
<dbReference type="AlphaFoldDB" id="A0A848CUU4"/>
<evidence type="ECO:0000259" key="8">
    <source>
        <dbReference type="PROSITE" id="PS50850"/>
    </source>
</evidence>
<feature type="transmembrane region" description="Helical" evidence="7">
    <location>
        <begin position="12"/>
        <end position="34"/>
    </location>
</feature>
<evidence type="ECO:0000313" key="10">
    <source>
        <dbReference type="Proteomes" id="UP000561326"/>
    </source>
</evidence>
<gene>
    <name evidence="9" type="ORF">HF838_11655</name>
</gene>
<keyword evidence="6 7" id="KW-0472">Membrane</keyword>
<dbReference type="Gene3D" id="1.20.1250.20">
    <property type="entry name" value="MFS general substrate transporter like domains"/>
    <property type="match status" value="1"/>
</dbReference>
<comment type="subcellular location">
    <subcellularLocation>
        <location evidence="1">Cell membrane</location>
        <topology evidence="1">Multi-pass membrane protein</topology>
    </subcellularLocation>
</comment>
<comment type="caution">
    <text evidence="9">The sequence shown here is derived from an EMBL/GenBank/DDBJ whole genome shotgun (WGS) entry which is preliminary data.</text>
</comment>
<dbReference type="InterPro" id="IPR036259">
    <property type="entry name" value="MFS_trans_sf"/>
</dbReference>
<dbReference type="GO" id="GO:0005886">
    <property type="term" value="C:plasma membrane"/>
    <property type="evidence" value="ECO:0007669"/>
    <property type="project" value="UniProtKB-SubCell"/>
</dbReference>
<dbReference type="Pfam" id="PF07690">
    <property type="entry name" value="MFS_1"/>
    <property type="match status" value="1"/>
</dbReference>
<dbReference type="PANTHER" id="PTHR23501">
    <property type="entry name" value="MAJOR FACILITATOR SUPERFAMILY"/>
    <property type="match status" value="1"/>
</dbReference>
<feature type="domain" description="Major facilitator superfamily (MFS) profile" evidence="8">
    <location>
        <begin position="12"/>
        <end position="500"/>
    </location>
</feature>
<dbReference type="PROSITE" id="PS50850">
    <property type="entry name" value="MFS"/>
    <property type="match status" value="1"/>
</dbReference>
<dbReference type="PRINTS" id="PR01036">
    <property type="entry name" value="TCRTETB"/>
</dbReference>
<feature type="transmembrane region" description="Helical" evidence="7">
    <location>
        <begin position="269"/>
        <end position="291"/>
    </location>
</feature>
<dbReference type="Proteomes" id="UP000561326">
    <property type="component" value="Unassembled WGS sequence"/>
</dbReference>
<feature type="transmembrane region" description="Helical" evidence="7">
    <location>
        <begin position="78"/>
        <end position="103"/>
    </location>
</feature>
<feature type="transmembrane region" description="Helical" evidence="7">
    <location>
        <begin position="139"/>
        <end position="159"/>
    </location>
</feature>
<evidence type="ECO:0000256" key="6">
    <source>
        <dbReference type="ARBA" id="ARBA00023136"/>
    </source>
</evidence>
<evidence type="ECO:0000256" key="5">
    <source>
        <dbReference type="ARBA" id="ARBA00022989"/>
    </source>
</evidence>
<keyword evidence="5 7" id="KW-1133">Transmembrane helix</keyword>
<dbReference type="InterPro" id="IPR011701">
    <property type="entry name" value="MFS"/>
</dbReference>
<keyword evidence="3" id="KW-1003">Cell membrane</keyword>
<feature type="transmembrane region" description="Helical" evidence="7">
    <location>
        <begin position="165"/>
        <end position="184"/>
    </location>
</feature>
<dbReference type="NCBIfam" id="TIGR00711">
    <property type="entry name" value="efflux_EmrB"/>
    <property type="match status" value="1"/>
</dbReference>
<feature type="transmembrane region" description="Helical" evidence="7">
    <location>
        <begin position="477"/>
        <end position="498"/>
    </location>
</feature>
<dbReference type="InterPro" id="IPR020846">
    <property type="entry name" value="MFS_dom"/>
</dbReference>
<dbReference type="CDD" id="cd17502">
    <property type="entry name" value="MFS_Azr1_MDR_like"/>
    <property type="match status" value="1"/>
</dbReference>
<evidence type="ECO:0000313" key="9">
    <source>
        <dbReference type="EMBL" id="NME98918.1"/>
    </source>
</evidence>
<dbReference type="GO" id="GO:0022857">
    <property type="term" value="F:transmembrane transporter activity"/>
    <property type="evidence" value="ECO:0007669"/>
    <property type="project" value="InterPro"/>
</dbReference>
<dbReference type="SUPFAM" id="SSF103473">
    <property type="entry name" value="MFS general substrate transporter"/>
    <property type="match status" value="1"/>
</dbReference>
<reference evidence="9 10" key="1">
    <citation type="submission" date="2020-04" db="EMBL/GenBank/DDBJ databases">
        <authorList>
            <person name="Hitch T.C.A."/>
            <person name="Wylensek D."/>
            <person name="Clavel T."/>
        </authorList>
    </citation>
    <scope>NUCLEOTIDE SEQUENCE [LARGE SCALE GENOMIC DNA]</scope>
    <source>
        <strain evidence="9 10">WB01_D5_05</strain>
    </source>
</reference>
<protein>
    <submittedName>
        <fullName evidence="9">MFS transporter</fullName>
    </submittedName>
</protein>
<feature type="transmembrane region" description="Helical" evidence="7">
    <location>
        <begin position="336"/>
        <end position="354"/>
    </location>
</feature>
<feature type="transmembrane region" description="Helical" evidence="7">
    <location>
        <begin position="227"/>
        <end position="249"/>
    </location>
</feature>
<organism evidence="9 10">
    <name type="scientific">Aneurinibacillus aneurinilyticus</name>
    <name type="common">Bacillus aneurinolyticus</name>
    <dbReference type="NCBI Taxonomy" id="1391"/>
    <lineage>
        <taxon>Bacteria</taxon>
        <taxon>Bacillati</taxon>
        <taxon>Bacillota</taxon>
        <taxon>Bacilli</taxon>
        <taxon>Bacillales</taxon>
        <taxon>Paenibacillaceae</taxon>
        <taxon>Aneurinibacillus group</taxon>
        <taxon>Aneurinibacillus</taxon>
    </lineage>
</organism>
<feature type="transmembrane region" description="Helical" evidence="7">
    <location>
        <begin position="397"/>
        <end position="419"/>
    </location>
</feature>
<dbReference type="PANTHER" id="PTHR23501:SF170">
    <property type="entry name" value="MULTIDRUG RESISTANCE PROTEIN 3"/>
    <property type="match status" value="1"/>
</dbReference>
<feature type="transmembrane region" description="Helical" evidence="7">
    <location>
        <begin position="311"/>
        <end position="329"/>
    </location>
</feature>
<accession>A0A848CUU4</accession>
<keyword evidence="4 7" id="KW-0812">Transmembrane</keyword>
<dbReference type="FunFam" id="1.20.1720.10:FF:000004">
    <property type="entry name" value="EmrB/QacA family drug resistance transporter"/>
    <property type="match status" value="1"/>
</dbReference>
<evidence type="ECO:0000256" key="2">
    <source>
        <dbReference type="ARBA" id="ARBA00022448"/>
    </source>
</evidence>
<feature type="transmembrane region" description="Helical" evidence="7">
    <location>
        <begin position="109"/>
        <end position="127"/>
    </location>
</feature>
<keyword evidence="2" id="KW-0813">Transport</keyword>
<name>A0A848CUU4_ANEAE</name>
<evidence type="ECO:0000256" key="1">
    <source>
        <dbReference type="ARBA" id="ARBA00004651"/>
    </source>
</evidence>
<dbReference type="RefSeq" id="WP_168975307.1">
    <property type="nucleotide sequence ID" value="NZ_JABAGO010000020.1"/>
</dbReference>
<evidence type="ECO:0000256" key="3">
    <source>
        <dbReference type="ARBA" id="ARBA00022475"/>
    </source>
</evidence>